<gene>
    <name evidence="1" type="ORF">SDENCHOL_20060</name>
</gene>
<proteinExistence type="predicted"/>
<evidence type="ECO:0000313" key="2">
    <source>
        <dbReference type="Proteomes" id="UP000242886"/>
    </source>
</evidence>
<dbReference type="RefSeq" id="WP_154716605.1">
    <property type="nucleotide sequence ID" value="NZ_LT837803.1"/>
</dbReference>
<organism evidence="1 2">
    <name type="scientific">Sterolibacterium denitrificans</name>
    <dbReference type="NCBI Taxonomy" id="157592"/>
    <lineage>
        <taxon>Bacteria</taxon>
        <taxon>Pseudomonadati</taxon>
        <taxon>Pseudomonadota</taxon>
        <taxon>Betaproteobacteria</taxon>
        <taxon>Nitrosomonadales</taxon>
        <taxon>Sterolibacteriaceae</taxon>
        <taxon>Sterolibacterium</taxon>
    </lineage>
</organism>
<keyword evidence="2" id="KW-1185">Reference proteome</keyword>
<name>A0A7Z7HQW3_9PROT</name>
<evidence type="ECO:0000313" key="1">
    <source>
        <dbReference type="EMBL" id="SMB26120.1"/>
    </source>
</evidence>
<accession>A0A7Z7HQW3</accession>
<dbReference type="AlphaFoldDB" id="A0A7Z7HQW3"/>
<sequence length="68" mass="7735">MLAGRHSSESKLEGGNVTAECFAQTVNRLKDKAVMIFINLQMPKGLLVNKMMNMDRYAVYVILVREEM</sequence>
<reference evidence="1" key="1">
    <citation type="submission" date="2017-03" db="EMBL/GenBank/DDBJ databases">
        <authorList>
            <consortium name="AG Boll"/>
        </authorList>
    </citation>
    <scope>NUCLEOTIDE SEQUENCE [LARGE SCALE GENOMIC DNA]</scope>
    <source>
        <strain evidence="1">Chol</strain>
    </source>
</reference>
<dbReference type="EMBL" id="LT837803">
    <property type="protein sequence ID" value="SMB26120.1"/>
    <property type="molecule type" value="Genomic_DNA"/>
</dbReference>
<protein>
    <submittedName>
        <fullName evidence="1">Uncharacterized protein</fullName>
    </submittedName>
</protein>
<dbReference type="Proteomes" id="UP000242886">
    <property type="component" value="Chromosome SDENCHOL"/>
</dbReference>